<protein>
    <submittedName>
        <fullName evidence="1">Uncharacterized protein</fullName>
    </submittedName>
</protein>
<dbReference type="Pfam" id="PF22028">
    <property type="entry name" value="DUF6934"/>
    <property type="match status" value="1"/>
</dbReference>
<keyword evidence="2" id="KW-1185">Reference proteome</keyword>
<evidence type="ECO:0000313" key="2">
    <source>
        <dbReference type="Proteomes" id="UP000600214"/>
    </source>
</evidence>
<gene>
    <name evidence="1" type="ORF">GCM10007423_17990</name>
</gene>
<accession>A0ABQ1YKY8</accession>
<name>A0ABQ1YKY8_9BACT</name>
<evidence type="ECO:0000313" key="1">
    <source>
        <dbReference type="EMBL" id="GGH30087.1"/>
    </source>
</evidence>
<sequence length="167" mass="19361">MHLPKYRCTGNESKSLFEFFSEGPHGRIRKLVEFTRTKFANVYNLGFGDFDESSKCINDIVITNNGDSMKVLTTVASTVYDFTAAYPKAIIFATGSTKSRTRLYRIGINRHLIEIQRDFVIFGSNNYLIWEEFVPGNEYNAFFLTKKENQQALWRQLAKVNRQNHPQ</sequence>
<dbReference type="EMBL" id="BMIA01000001">
    <property type="protein sequence ID" value="GGH30087.1"/>
    <property type="molecule type" value="Genomic_DNA"/>
</dbReference>
<reference evidence="2" key="1">
    <citation type="journal article" date="2019" name="Int. J. Syst. Evol. Microbiol.">
        <title>The Global Catalogue of Microorganisms (GCM) 10K type strain sequencing project: providing services to taxonomists for standard genome sequencing and annotation.</title>
        <authorList>
            <consortium name="The Broad Institute Genomics Platform"/>
            <consortium name="The Broad Institute Genome Sequencing Center for Infectious Disease"/>
            <person name="Wu L."/>
            <person name="Ma J."/>
        </authorList>
    </citation>
    <scope>NUCLEOTIDE SEQUENCE [LARGE SCALE GENOMIC DNA]</scope>
    <source>
        <strain evidence="2">CGMCC 1.15288</strain>
    </source>
</reference>
<dbReference type="Proteomes" id="UP000600214">
    <property type="component" value="Unassembled WGS sequence"/>
</dbReference>
<proteinExistence type="predicted"/>
<organism evidence="1 2">
    <name type="scientific">Dyadobacter endophyticus</name>
    <dbReference type="NCBI Taxonomy" id="1749036"/>
    <lineage>
        <taxon>Bacteria</taxon>
        <taxon>Pseudomonadati</taxon>
        <taxon>Bacteroidota</taxon>
        <taxon>Cytophagia</taxon>
        <taxon>Cytophagales</taxon>
        <taxon>Spirosomataceae</taxon>
        <taxon>Dyadobacter</taxon>
    </lineage>
</organism>
<comment type="caution">
    <text evidence="1">The sequence shown here is derived from an EMBL/GenBank/DDBJ whole genome shotgun (WGS) entry which is preliminary data.</text>
</comment>
<dbReference type="RefSeq" id="WP_188930810.1">
    <property type="nucleotide sequence ID" value="NZ_BMIA01000001.1"/>
</dbReference>
<dbReference type="InterPro" id="IPR053865">
    <property type="entry name" value="DUF6934"/>
</dbReference>